<dbReference type="PANTHER" id="PTHR34598">
    <property type="entry name" value="BLL6449 PROTEIN"/>
    <property type="match status" value="1"/>
</dbReference>
<gene>
    <name evidence="2" type="ORF">PG991_015869</name>
</gene>
<sequence>MDTAAVNPSAFPVQASMAFLAKDPLYAKEKPYKAHYASSSVPPTNHIRETVNDIPMRDLRGLEHEFTFLRNGIAVIEIESEMRYEDFNDKQKIIDCYCDEISRTLLGYMQAKAVQVFDFNIRRRDARYPEVTDTSILARDQPTRNVHIGILPLLMFVMKSTYPQATDATRASVLGMIKGLNSNNSDAFAHLEGSRVVYVNVWKPLRGPVKDWPIALCDADTVVPSRDLMAEDHVLRKIDGDEGRIAENYAVHYHPSQRWCYLSNQQEHELLVFRQYDTNGNTGVPHGSFDLAAQYPSEIIDRRESVEVRAMVYLDP</sequence>
<keyword evidence="3" id="KW-1185">Reference proteome</keyword>
<dbReference type="Proteomes" id="UP001396898">
    <property type="component" value="Unassembled WGS sequence"/>
</dbReference>
<evidence type="ECO:0000256" key="1">
    <source>
        <dbReference type="ARBA" id="ARBA00023604"/>
    </source>
</evidence>
<protein>
    <recommendedName>
        <fullName evidence="4">Methyltransferase</fullName>
    </recommendedName>
</protein>
<evidence type="ECO:0000313" key="2">
    <source>
        <dbReference type="EMBL" id="KAK7994281.1"/>
    </source>
</evidence>
<proteinExistence type="inferred from homology"/>
<dbReference type="PANTHER" id="PTHR34598:SF3">
    <property type="entry name" value="OXIDOREDUCTASE AN1597"/>
    <property type="match status" value="1"/>
</dbReference>
<name>A0ABR1R053_9PEZI</name>
<accession>A0ABR1R053</accession>
<organism evidence="2 3">
    <name type="scientific">Apiospora marii</name>
    <dbReference type="NCBI Taxonomy" id="335849"/>
    <lineage>
        <taxon>Eukaryota</taxon>
        <taxon>Fungi</taxon>
        <taxon>Dikarya</taxon>
        <taxon>Ascomycota</taxon>
        <taxon>Pezizomycotina</taxon>
        <taxon>Sordariomycetes</taxon>
        <taxon>Xylariomycetidae</taxon>
        <taxon>Amphisphaeriales</taxon>
        <taxon>Apiosporaceae</taxon>
        <taxon>Apiospora</taxon>
    </lineage>
</organism>
<dbReference type="EMBL" id="JAQQWI010000024">
    <property type="protein sequence ID" value="KAK7994281.1"/>
    <property type="molecule type" value="Genomic_DNA"/>
</dbReference>
<dbReference type="InterPro" id="IPR044053">
    <property type="entry name" value="AsaB-like"/>
</dbReference>
<reference evidence="2 3" key="1">
    <citation type="submission" date="2023-01" db="EMBL/GenBank/DDBJ databases">
        <title>Analysis of 21 Apiospora genomes using comparative genomics revels a genus with tremendous synthesis potential of carbohydrate active enzymes and secondary metabolites.</title>
        <authorList>
            <person name="Sorensen T."/>
        </authorList>
    </citation>
    <scope>NUCLEOTIDE SEQUENCE [LARGE SCALE GENOMIC DNA]</scope>
    <source>
        <strain evidence="2 3">CBS 20057</strain>
    </source>
</reference>
<evidence type="ECO:0000313" key="3">
    <source>
        <dbReference type="Proteomes" id="UP001396898"/>
    </source>
</evidence>
<evidence type="ECO:0008006" key="4">
    <source>
        <dbReference type="Google" id="ProtNLM"/>
    </source>
</evidence>
<dbReference type="NCBIfam" id="NF041278">
    <property type="entry name" value="CmcJ_NvfI_EfuI"/>
    <property type="match status" value="1"/>
</dbReference>
<comment type="caution">
    <text evidence="2">The sequence shown here is derived from an EMBL/GenBank/DDBJ whole genome shotgun (WGS) entry which is preliminary data.</text>
</comment>
<comment type="similarity">
    <text evidence="1">Belongs to the asaB hydroxylase/desaturase family.</text>
</comment>